<keyword evidence="3" id="KW-0813">Transport</keyword>
<feature type="domain" description="Major facilitator superfamily (MFS) profile" evidence="9">
    <location>
        <begin position="9"/>
        <end position="396"/>
    </location>
</feature>
<keyword evidence="5 8" id="KW-0812">Transmembrane</keyword>
<dbReference type="PROSITE" id="PS00216">
    <property type="entry name" value="SUGAR_TRANSPORT_1"/>
    <property type="match status" value="1"/>
</dbReference>
<dbReference type="NCBIfam" id="TIGR00710">
    <property type="entry name" value="efflux_Bcr_CflA"/>
    <property type="match status" value="1"/>
</dbReference>
<dbReference type="InterPro" id="IPR011701">
    <property type="entry name" value="MFS"/>
</dbReference>
<dbReference type="EMBL" id="BAAAQK010000026">
    <property type="protein sequence ID" value="GAA1873952.1"/>
    <property type="molecule type" value="Genomic_DNA"/>
</dbReference>
<reference evidence="10 11" key="1">
    <citation type="journal article" date="2019" name="Int. J. Syst. Evol. Microbiol.">
        <title>The Global Catalogue of Microorganisms (GCM) 10K type strain sequencing project: providing services to taxonomists for standard genome sequencing and annotation.</title>
        <authorList>
            <consortium name="The Broad Institute Genomics Platform"/>
            <consortium name="The Broad Institute Genome Sequencing Center for Infectious Disease"/>
            <person name="Wu L."/>
            <person name="Ma J."/>
        </authorList>
    </citation>
    <scope>NUCLEOTIDE SEQUENCE [LARGE SCALE GENOMIC DNA]</scope>
    <source>
        <strain evidence="10 11">JCM 16009</strain>
    </source>
</reference>
<proteinExistence type="inferred from homology"/>
<evidence type="ECO:0000256" key="3">
    <source>
        <dbReference type="ARBA" id="ARBA00022448"/>
    </source>
</evidence>
<comment type="caution">
    <text evidence="10">The sequence shown here is derived from an EMBL/GenBank/DDBJ whole genome shotgun (WGS) entry which is preliminary data.</text>
</comment>
<evidence type="ECO:0000256" key="1">
    <source>
        <dbReference type="ARBA" id="ARBA00004651"/>
    </source>
</evidence>
<dbReference type="Gene3D" id="1.20.1720.10">
    <property type="entry name" value="Multidrug resistance protein D"/>
    <property type="match status" value="1"/>
</dbReference>
<evidence type="ECO:0000256" key="5">
    <source>
        <dbReference type="ARBA" id="ARBA00022692"/>
    </source>
</evidence>
<evidence type="ECO:0000256" key="4">
    <source>
        <dbReference type="ARBA" id="ARBA00022475"/>
    </source>
</evidence>
<evidence type="ECO:0000256" key="2">
    <source>
        <dbReference type="ARBA" id="ARBA00006236"/>
    </source>
</evidence>
<feature type="transmembrane region" description="Helical" evidence="8">
    <location>
        <begin position="136"/>
        <end position="155"/>
    </location>
</feature>
<feature type="transmembrane region" description="Helical" evidence="8">
    <location>
        <begin position="167"/>
        <end position="186"/>
    </location>
</feature>
<feature type="transmembrane region" description="Helical" evidence="8">
    <location>
        <begin position="281"/>
        <end position="300"/>
    </location>
</feature>
<dbReference type="PANTHER" id="PTHR23502:SF132">
    <property type="entry name" value="POLYAMINE TRANSPORTER 2-RELATED"/>
    <property type="match status" value="1"/>
</dbReference>
<feature type="transmembrane region" description="Helical" evidence="8">
    <location>
        <begin position="341"/>
        <end position="364"/>
    </location>
</feature>
<dbReference type="RefSeq" id="WP_344425696.1">
    <property type="nucleotide sequence ID" value="NZ_BAAAQK010000026.1"/>
</dbReference>
<evidence type="ECO:0000313" key="10">
    <source>
        <dbReference type="EMBL" id="GAA1873952.1"/>
    </source>
</evidence>
<organism evidence="10 11">
    <name type="scientific">Pseudonocardia ailaonensis</name>
    <dbReference type="NCBI Taxonomy" id="367279"/>
    <lineage>
        <taxon>Bacteria</taxon>
        <taxon>Bacillati</taxon>
        <taxon>Actinomycetota</taxon>
        <taxon>Actinomycetes</taxon>
        <taxon>Pseudonocardiales</taxon>
        <taxon>Pseudonocardiaceae</taxon>
        <taxon>Pseudonocardia</taxon>
    </lineage>
</organism>
<feature type="transmembrane region" description="Helical" evidence="8">
    <location>
        <begin position="107"/>
        <end position="124"/>
    </location>
</feature>
<feature type="transmembrane region" description="Helical" evidence="8">
    <location>
        <begin position="306"/>
        <end position="329"/>
    </location>
</feature>
<evidence type="ECO:0000313" key="11">
    <source>
        <dbReference type="Proteomes" id="UP001500449"/>
    </source>
</evidence>
<keyword evidence="11" id="KW-1185">Reference proteome</keyword>
<feature type="transmembrane region" description="Helical" evidence="8">
    <location>
        <begin position="254"/>
        <end position="274"/>
    </location>
</feature>
<dbReference type="Proteomes" id="UP001500449">
    <property type="component" value="Unassembled WGS sequence"/>
</dbReference>
<feature type="transmembrane region" description="Helical" evidence="8">
    <location>
        <begin position="215"/>
        <end position="234"/>
    </location>
</feature>
<dbReference type="InterPro" id="IPR020846">
    <property type="entry name" value="MFS_dom"/>
</dbReference>
<dbReference type="InterPro" id="IPR036259">
    <property type="entry name" value="MFS_trans_sf"/>
</dbReference>
<comment type="subcellular location">
    <subcellularLocation>
        <location evidence="1">Cell membrane</location>
        <topology evidence="1">Multi-pass membrane protein</topology>
    </subcellularLocation>
</comment>
<feature type="transmembrane region" description="Helical" evidence="8">
    <location>
        <begin position="370"/>
        <end position="392"/>
    </location>
</feature>
<gene>
    <name evidence="10" type="ORF">GCM10009836_63730</name>
</gene>
<protein>
    <submittedName>
        <fullName evidence="10">Multidrug effflux MFS transporter</fullName>
    </submittedName>
</protein>
<dbReference type="SUPFAM" id="SSF103473">
    <property type="entry name" value="MFS general substrate transporter"/>
    <property type="match status" value="1"/>
</dbReference>
<name>A0ABN2NL49_9PSEU</name>
<dbReference type="CDD" id="cd17320">
    <property type="entry name" value="MFS_MdfA_MDR_like"/>
    <property type="match status" value="1"/>
</dbReference>
<dbReference type="PROSITE" id="PS50850">
    <property type="entry name" value="MFS"/>
    <property type="match status" value="1"/>
</dbReference>
<evidence type="ECO:0000259" key="9">
    <source>
        <dbReference type="PROSITE" id="PS50850"/>
    </source>
</evidence>
<keyword evidence="6 8" id="KW-1133">Transmembrane helix</keyword>
<keyword evidence="7 8" id="KW-0472">Membrane</keyword>
<evidence type="ECO:0000256" key="8">
    <source>
        <dbReference type="SAM" id="Phobius"/>
    </source>
</evidence>
<dbReference type="PANTHER" id="PTHR23502">
    <property type="entry name" value="MAJOR FACILITATOR SUPERFAMILY"/>
    <property type="match status" value="1"/>
</dbReference>
<keyword evidence="4" id="KW-1003">Cell membrane</keyword>
<dbReference type="InterPro" id="IPR005829">
    <property type="entry name" value="Sugar_transporter_CS"/>
</dbReference>
<accession>A0ABN2NL49</accession>
<sequence length="418" mass="42743">MTAPATPSRVRIALLLGALTALGPLTIDMYLPALPTIVTEYETTASTVQLTLTGTLIGLALGQLFIGPLSDAIGRRKPLLVGTALHVVTSLLIVIAPNIAVLGALRVLQGVGAAAGAVVALAVVRDLFAGRAAATLLSRLLLVMGAAPVLAPTLGGELLRVAQWRGVFLALAAFGLIILVVLAFGLRETLPVERRRSAALVPTLKAYGSLLRDRVYVGLILVAGFSIAGMFAYVSGSSFVFQQQFGLGTQTFGLVFGAGAVFLIAATQLNAYLLRRFEPRSIAFTASITGTVAALVLALLAGTGAFGLVGVLVPLWAMMFSVGLVLPNAPALALARHGERAGTAAALLGAVQFGVGALTSPIVGLLGNDALAMGLTIAGAQVLALTVLVLVVRPWQLASIDAVPAAEVESVEGDPVRA</sequence>
<comment type="similarity">
    <text evidence="2">Belongs to the major facilitator superfamily. Bcr/CmlA family.</text>
</comment>
<feature type="transmembrane region" description="Helical" evidence="8">
    <location>
        <begin position="79"/>
        <end position="101"/>
    </location>
</feature>
<evidence type="ECO:0000256" key="7">
    <source>
        <dbReference type="ARBA" id="ARBA00023136"/>
    </source>
</evidence>
<feature type="transmembrane region" description="Helical" evidence="8">
    <location>
        <begin position="45"/>
        <end position="67"/>
    </location>
</feature>
<evidence type="ECO:0000256" key="6">
    <source>
        <dbReference type="ARBA" id="ARBA00022989"/>
    </source>
</evidence>
<dbReference type="Pfam" id="PF07690">
    <property type="entry name" value="MFS_1"/>
    <property type="match status" value="1"/>
</dbReference>
<dbReference type="InterPro" id="IPR004812">
    <property type="entry name" value="Efflux_drug-R_Bcr/CmlA"/>
</dbReference>
<feature type="transmembrane region" description="Helical" evidence="8">
    <location>
        <begin position="12"/>
        <end position="33"/>
    </location>
</feature>